<protein>
    <submittedName>
        <fullName evidence="2">Uncharacterized protein</fullName>
    </submittedName>
</protein>
<dbReference type="Proteomes" id="UP000324800">
    <property type="component" value="Unassembled WGS sequence"/>
</dbReference>
<reference evidence="2 3" key="1">
    <citation type="submission" date="2019-03" db="EMBL/GenBank/DDBJ databases">
        <title>Single cell metagenomics reveals metabolic interactions within the superorganism composed of flagellate Streblomastix strix and complex community of Bacteroidetes bacteria on its surface.</title>
        <authorList>
            <person name="Treitli S.C."/>
            <person name="Kolisko M."/>
            <person name="Husnik F."/>
            <person name="Keeling P."/>
            <person name="Hampl V."/>
        </authorList>
    </citation>
    <scope>NUCLEOTIDE SEQUENCE [LARGE SCALE GENOMIC DNA]</scope>
    <source>
        <strain evidence="2">ST1C</strain>
    </source>
</reference>
<evidence type="ECO:0000256" key="1">
    <source>
        <dbReference type="SAM" id="MobiDB-lite"/>
    </source>
</evidence>
<feature type="compositionally biased region" description="Low complexity" evidence="1">
    <location>
        <begin position="89"/>
        <end position="103"/>
    </location>
</feature>
<feature type="region of interest" description="Disordered" evidence="1">
    <location>
        <begin position="83"/>
        <end position="103"/>
    </location>
</feature>
<dbReference type="AlphaFoldDB" id="A0A5J4UH48"/>
<comment type="caution">
    <text evidence="2">The sequence shown here is derived from an EMBL/GenBank/DDBJ whole genome shotgun (WGS) entry which is preliminary data.</text>
</comment>
<organism evidence="2 3">
    <name type="scientific">Streblomastix strix</name>
    <dbReference type="NCBI Taxonomy" id="222440"/>
    <lineage>
        <taxon>Eukaryota</taxon>
        <taxon>Metamonada</taxon>
        <taxon>Preaxostyla</taxon>
        <taxon>Oxymonadida</taxon>
        <taxon>Streblomastigidae</taxon>
        <taxon>Streblomastix</taxon>
    </lineage>
</organism>
<dbReference type="EMBL" id="SNRW01015795">
    <property type="protein sequence ID" value="KAA6370028.1"/>
    <property type="molecule type" value="Genomic_DNA"/>
</dbReference>
<evidence type="ECO:0000313" key="2">
    <source>
        <dbReference type="EMBL" id="KAA6370028.1"/>
    </source>
</evidence>
<name>A0A5J4UH48_9EUKA</name>
<gene>
    <name evidence="2" type="ORF">EZS28_034444</name>
</gene>
<evidence type="ECO:0000313" key="3">
    <source>
        <dbReference type="Proteomes" id="UP000324800"/>
    </source>
</evidence>
<sequence length="136" mass="14861">MLKSLENLSQYISAIVSTPKKYEQNVSSNTSEVQQNKDDTQISISTNDTFVRRPIGAEATGILKRFDFTAPLQRMSVIALRSSPITNHSSSTTDLSTLSESQSINSLTTNPTVGSYAGGIAVSNSRQIKLIRYKQS</sequence>
<accession>A0A5J4UH48</accession>
<proteinExistence type="predicted"/>